<dbReference type="Proteomes" id="UP001200537">
    <property type="component" value="Unassembled WGS sequence"/>
</dbReference>
<protein>
    <submittedName>
        <fullName evidence="3">Ribonuclease H-like domain-containing protein</fullName>
    </submittedName>
</protein>
<feature type="compositionally biased region" description="Pro residues" evidence="1">
    <location>
        <begin position="537"/>
        <end position="548"/>
    </location>
</feature>
<reference evidence="3" key="1">
    <citation type="submission" date="2022-01" db="EMBL/GenBank/DDBJ databases">
        <title>Collection of gut derived symbiotic bacterial strains cultured from healthy donors.</title>
        <authorList>
            <person name="Lin H."/>
            <person name="Kohout C."/>
            <person name="Waligurski E."/>
            <person name="Pamer E.G."/>
        </authorList>
    </citation>
    <scope>NUCLEOTIDE SEQUENCE</scope>
    <source>
        <strain evidence="3">DFI.7.46</strain>
    </source>
</reference>
<accession>A0AAJ1BE12</accession>
<dbReference type="EMBL" id="JAKNHJ010000014">
    <property type="protein sequence ID" value="MCG4618320.1"/>
    <property type="molecule type" value="Genomic_DNA"/>
</dbReference>
<evidence type="ECO:0000313" key="4">
    <source>
        <dbReference type="Proteomes" id="UP001200537"/>
    </source>
</evidence>
<name>A0AAJ1BE12_9ACTO</name>
<dbReference type="InterPro" id="IPR038720">
    <property type="entry name" value="YprB_RNase_H-like_dom"/>
</dbReference>
<evidence type="ECO:0000313" key="3">
    <source>
        <dbReference type="EMBL" id="MCG4618320.1"/>
    </source>
</evidence>
<proteinExistence type="predicted"/>
<feature type="domain" description="YprB ribonuclease H-like" evidence="2">
    <location>
        <begin position="359"/>
        <end position="516"/>
    </location>
</feature>
<evidence type="ECO:0000256" key="1">
    <source>
        <dbReference type="SAM" id="MobiDB-lite"/>
    </source>
</evidence>
<gene>
    <name evidence="3" type="ORF">L0M99_07420</name>
</gene>
<feature type="region of interest" description="Disordered" evidence="1">
    <location>
        <begin position="526"/>
        <end position="548"/>
    </location>
</feature>
<organism evidence="3 4">
    <name type="scientific">Varibaculum cambriense</name>
    <dbReference type="NCBI Taxonomy" id="184870"/>
    <lineage>
        <taxon>Bacteria</taxon>
        <taxon>Bacillati</taxon>
        <taxon>Actinomycetota</taxon>
        <taxon>Actinomycetes</taxon>
        <taxon>Actinomycetales</taxon>
        <taxon>Actinomycetaceae</taxon>
        <taxon>Varibaculum</taxon>
    </lineage>
</organism>
<dbReference type="Pfam" id="PF13482">
    <property type="entry name" value="RNase_H_2"/>
    <property type="match status" value="1"/>
</dbReference>
<dbReference type="AlphaFoldDB" id="A0AAJ1BE12"/>
<dbReference type="RefSeq" id="WP_024059972.1">
    <property type="nucleotide sequence ID" value="NZ_JAKNHJ010000014.1"/>
</dbReference>
<evidence type="ECO:0000259" key="2">
    <source>
        <dbReference type="Pfam" id="PF13482"/>
    </source>
</evidence>
<comment type="caution">
    <text evidence="3">The sequence shown here is derived from an EMBL/GenBank/DDBJ whole genome shotgun (WGS) entry which is preliminary data.</text>
</comment>
<sequence length="548" mass="60733">MPDSSRLLAVSEVAHAANCQWRLWCYLTGNTELKSADVFHRYIGDLTGAEEEKLAARYRTAGKIFQTNLLATSADLTGMLPFLLYEDESWVLQLPRFSAHARLDSVHLLAGFAHLAGANQQLLNAAFPKLEAELAPFAQILLADGKTVDFPLLELEELWEPIAEQAHILAGDQDLLSATPEDAWCALDTVCGSCSYCAWALARFDDPLLISGIGPGLRRELRSENIFTASEFAKNPPDGYSPELIRQARLQVSQNPAELLLETNPLAPALMDLSAPQAGDVYLDFENDSLWGWTLKDHTGLIYLGGLVCFDADYWGEQKSLTPALPIRGQDALPAAGSTNVAEEVGELSKRIGGKYQSFWAHNRAEERQLLIDLLDFLQQRFRRFPGMRIYHYSPQERLYLQRLSSRHGLLAGEVRDLLAANGPMRDLQQVVQSAIRTGQGGYSLKEMEPFYMGSWMRSEDLDNGADSVIVYDTLARKGVLEPGAKLAAEDAEQLRLLALYNEYDCCSTALLHHWLIAQRQRPRHSAVTGSADPDSAPKPVPNLPAAL</sequence>